<gene>
    <name evidence="23" type="primary">NOSTRIN</name>
</gene>
<dbReference type="PANTHER" id="PTHR23065:SF7">
    <property type="entry name" value="NOSTRIN, ISOFORM H"/>
    <property type="match status" value="1"/>
</dbReference>
<dbReference type="PROSITE" id="PS51860">
    <property type="entry name" value="REM_1"/>
    <property type="match status" value="1"/>
</dbReference>
<evidence type="ECO:0000313" key="23">
    <source>
        <dbReference type="RefSeq" id="XP_022425669.1"/>
    </source>
</evidence>
<evidence type="ECO:0000256" key="15">
    <source>
        <dbReference type="ARBA" id="ARBA00076173"/>
    </source>
</evidence>
<dbReference type="InterPro" id="IPR036274">
    <property type="entry name" value="HR1_rpt_sf"/>
</dbReference>
<dbReference type="AlphaFoldDB" id="A0A2Y9MTB5"/>
<dbReference type="SUPFAM" id="SSF50044">
    <property type="entry name" value="SH3-domain"/>
    <property type="match status" value="1"/>
</dbReference>
<dbReference type="CDD" id="cd11823">
    <property type="entry name" value="SH3_Nostrin"/>
    <property type="match status" value="1"/>
</dbReference>
<dbReference type="Gene3D" id="6.10.140.470">
    <property type="match status" value="1"/>
</dbReference>
<reference evidence="23" key="1">
    <citation type="submission" date="2025-08" db="UniProtKB">
        <authorList>
            <consortium name="RefSeq"/>
        </authorList>
    </citation>
    <scope>IDENTIFICATION</scope>
    <source>
        <tissue evidence="23">Blood</tissue>
    </source>
</reference>
<comment type="subcellular location">
    <subcellularLocation>
        <location evidence="2">Cell membrane</location>
        <topology evidence="2">Peripheral membrane protein</topology>
        <orientation evidence="2">Cytoplasmic side</orientation>
    </subcellularLocation>
    <subcellularLocation>
        <location evidence="1">Cytoplasm</location>
        <location evidence="1">Cytoskeleton</location>
    </subcellularLocation>
    <subcellularLocation>
        <location evidence="3">Cytoplasmic vesicle</location>
    </subcellularLocation>
</comment>
<dbReference type="PRINTS" id="PR00452">
    <property type="entry name" value="SH3DOMAIN"/>
</dbReference>
<dbReference type="InterPro" id="IPR011072">
    <property type="entry name" value="HR1_rho-bd"/>
</dbReference>
<dbReference type="Pfam" id="PF00611">
    <property type="entry name" value="FCH"/>
    <property type="match status" value="1"/>
</dbReference>
<dbReference type="Pfam" id="PF25610">
    <property type="entry name" value="HR1_TOCA"/>
    <property type="match status" value="1"/>
</dbReference>
<evidence type="ECO:0000256" key="13">
    <source>
        <dbReference type="ARBA" id="ARBA00054441"/>
    </source>
</evidence>
<dbReference type="InterPro" id="IPR001060">
    <property type="entry name" value="FCH_dom"/>
</dbReference>
<keyword evidence="12" id="KW-0968">Cytoplasmic vesicle</keyword>
<dbReference type="GO" id="GO:0007165">
    <property type="term" value="P:signal transduction"/>
    <property type="evidence" value="ECO:0007669"/>
    <property type="project" value="InterPro"/>
</dbReference>
<dbReference type="InterPro" id="IPR027267">
    <property type="entry name" value="AH/BAR_dom_sf"/>
</dbReference>
<name>A0A2Y9MTB5_DELLE</name>
<keyword evidence="4 16" id="KW-0728">SH3 domain</keyword>
<keyword evidence="9 17" id="KW-0175">Coiled coil</keyword>
<keyword evidence="10" id="KW-0472">Membrane</keyword>
<evidence type="ECO:0000259" key="19">
    <source>
        <dbReference type="PROSITE" id="PS50002"/>
    </source>
</evidence>
<evidence type="ECO:0000256" key="17">
    <source>
        <dbReference type="PROSITE-ProRule" id="PRU01077"/>
    </source>
</evidence>
<dbReference type="GeneID" id="111172830"/>
<dbReference type="PROSITE" id="PS50002">
    <property type="entry name" value="SH3"/>
    <property type="match status" value="1"/>
</dbReference>
<evidence type="ECO:0000256" key="1">
    <source>
        <dbReference type="ARBA" id="ARBA00004245"/>
    </source>
</evidence>
<dbReference type="Gene3D" id="2.30.30.40">
    <property type="entry name" value="SH3 Domains"/>
    <property type="match status" value="1"/>
</dbReference>
<evidence type="ECO:0000256" key="18">
    <source>
        <dbReference type="SAM" id="Coils"/>
    </source>
</evidence>
<evidence type="ECO:0000256" key="2">
    <source>
        <dbReference type="ARBA" id="ARBA00004413"/>
    </source>
</evidence>
<feature type="domain" description="F-BAR" evidence="20">
    <location>
        <begin position="1"/>
        <end position="279"/>
    </location>
</feature>
<accession>A0A2Y9MTB5</accession>
<dbReference type="SMART" id="SM00326">
    <property type="entry name" value="SH3"/>
    <property type="match status" value="1"/>
</dbReference>
<dbReference type="PANTHER" id="PTHR23065">
    <property type="entry name" value="PROLINE-SERINE-THREONINE PHOSPHATASE INTERACTING PROTEIN 1"/>
    <property type="match status" value="1"/>
</dbReference>
<dbReference type="InterPro" id="IPR057870">
    <property type="entry name" value="HR1_TOCA"/>
</dbReference>
<dbReference type="Proteomes" id="UP000248483">
    <property type="component" value="Unplaced"/>
</dbReference>
<evidence type="ECO:0000256" key="12">
    <source>
        <dbReference type="ARBA" id="ARBA00023329"/>
    </source>
</evidence>
<keyword evidence="22" id="KW-1185">Reference proteome</keyword>
<dbReference type="InterPro" id="IPR036028">
    <property type="entry name" value="SH3-like_dom_sf"/>
</dbReference>
<evidence type="ECO:0000256" key="9">
    <source>
        <dbReference type="ARBA" id="ARBA00023054"/>
    </source>
</evidence>
<evidence type="ECO:0000256" key="14">
    <source>
        <dbReference type="ARBA" id="ARBA00067717"/>
    </source>
</evidence>
<keyword evidence="7" id="KW-0597">Phosphoprotein</keyword>
<dbReference type="PROSITE" id="PS51741">
    <property type="entry name" value="F_BAR"/>
    <property type="match status" value="1"/>
</dbReference>
<feature type="coiled-coil region" evidence="18">
    <location>
        <begin position="257"/>
        <end position="284"/>
    </location>
</feature>
<keyword evidence="8" id="KW-0254">Endocytosis</keyword>
<dbReference type="GO" id="GO:0005886">
    <property type="term" value="C:plasma membrane"/>
    <property type="evidence" value="ECO:0007669"/>
    <property type="project" value="UniProtKB-SubCell"/>
</dbReference>
<evidence type="ECO:0000256" key="8">
    <source>
        <dbReference type="ARBA" id="ARBA00022583"/>
    </source>
</evidence>
<evidence type="ECO:0000259" key="20">
    <source>
        <dbReference type="PROSITE" id="PS51741"/>
    </source>
</evidence>
<dbReference type="InterPro" id="IPR031160">
    <property type="entry name" value="F_BAR_dom"/>
</dbReference>
<comment type="function">
    <text evidence="13">Multivalent adapter protein which may decrease NOS3 activity by inducing its translocation away from the plasma membrane.</text>
</comment>
<evidence type="ECO:0000259" key="21">
    <source>
        <dbReference type="PROSITE" id="PS51860"/>
    </source>
</evidence>
<evidence type="ECO:0000256" key="6">
    <source>
        <dbReference type="ARBA" id="ARBA00022490"/>
    </source>
</evidence>
<evidence type="ECO:0000256" key="7">
    <source>
        <dbReference type="ARBA" id="ARBA00022553"/>
    </source>
</evidence>
<dbReference type="CTD" id="115677"/>
<keyword evidence="5" id="KW-1003">Cell membrane</keyword>
<evidence type="ECO:0000256" key="16">
    <source>
        <dbReference type="PROSITE-ProRule" id="PRU00192"/>
    </source>
</evidence>
<dbReference type="GO" id="GO:0031410">
    <property type="term" value="C:cytoplasmic vesicle"/>
    <property type="evidence" value="ECO:0007669"/>
    <property type="project" value="UniProtKB-SubCell"/>
</dbReference>
<dbReference type="GO" id="GO:0006897">
    <property type="term" value="P:endocytosis"/>
    <property type="evidence" value="ECO:0007669"/>
    <property type="project" value="UniProtKB-KW"/>
</dbReference>
<dbReference type="InterPro" id="IPR035656">
    <property type="entry name" value="Nostrin_SH3"/>
</dbReference>
<dbReference type="Gene3D" id="1.20.1270.60">
    <property type="entry name" value="Arfaptin homology (AH) domain/BAR domain"/>
    <property type="match status" value="1"/>
</dbReference>
<dbReference type="SUPFAM" id="SSF103657">
    <property type="entry name" value="BAR/IMD domain-like"/>
    <property type="match status" value="1"/>
</dbReference>
<feature type="domain" description="REM-1" evidence="21">
    <location>
        <begin position="250"/>
        <end position="330"/>
    </location>
</feature>
<evidence type="ECO:0000256" key="5">
    <source>
        <dbReference type="ARBA" id="ARBA00022475"/>
    </source>
</evidence>
<feature type="domain" description="SH3" evidence="19">
    <location>
        <begin position="396"/>
        <end position="455"/>
    </location>
</feature>
<dbReference type="GO" id="GO:0005856">
    <property type="term" value="C:cytoskeleton"/>
    <property type="evidence" value="ECO:0007669"/>
    <property type="project" value="UniProtKB-SubCell"/>
</dbReference>
<keyword evidence="11" id="KW-0206">Cytoskeleton</keyword>
<sequence length="464" mass="52282">MRDPLTDCSYNKVYKNLKEFSQNGEDFCKQITSILQQRANLEISYAKGLQKLATKLSKTLQSTKKNCVVSAWAWVSEGMKSAADLHQKLGKAIELEAVKPTHQVLSAHEKKRKSLDNEVEKTANLVISNWNHQIKAKKKLMVSTKKHEALFHLVESSKQITTEKEKQKSILELEKERIQLLCNNLNQYSQHISVFGQTLTTCHTQIHCAISKIDVENDIQALMEETAVSSTENKSEFLLTDYFEEDPKNAMSKERQASSIKSKLLRLQKDIEKASRDQEGLERMLKAYSSHPCFSDTESQKSTAALMDENNLKLKLLQANAYKLSSVLAELEQRPQPSHVCSNSIFKWKEKQQTHSSVKISRPFLTKRLENVVSRSSSGGQRIPSSSSTASGVTQLGNGLCKALYSFQARQDDELNLEKGDIVTIHKKKDEGWWFGSLKGKKGHFPAAYVEELPSNAGDTSSQA</sequence>
<dbReference type="InterPro" id="IPR001452">
    <property type="entry name" value="SH3_domain"/>
</dbReference>
<dbReference type="SUPFAM" id="SSF46585">
    <property type="entry name" value="HR1 repeat"/>
    <property type="match status" value="1"/>
</dbReference>
<dbReference type="RefSeq" id="XP_022425669.1">
    <property type="nucleotide sequence ID" value="XM_022569961.2"/>
</dbReference>
<organism evidence="22 23">
    <name type="scientific">Delphinapterus leucas</name>
    <name type="common">Beluga whale</name>
    <dbReference type="NCBI Taxonomy" id="9749"/>
    <lineage>
        <taxon>Eukaryota</taxon>
        <taxon>Metazoa</taxon>
        <taxon>Chordata</taxon>
        <taxon>Craniata</taxon>
        <taxon>Vertebrata</taxon>
        <taxon>Euteleostomi</taxon>
        <taxon>Mammalia</taxon>
        <taxon>Eutheria</taxon>
        <taxon>Laurasiatheria</taxon>
        <taxon>Artiodactyla</taxon>
        <taxon>Whippomorpha</taxon>
        <taxon>Cetacea</taxon>
        <taxon>Odontoceti</taxon>
        <taxon>Monodontidae</taxon>
        <taxon>Delphinapterus</taxon>
    </lineage>
</organism>
<evidence type="ECO:0000256" key="3">
    <source>
        <dbReference type="ARBA" id="ARBA00004541"/>
    </source>
</evidence>
<evidence type="ECO:0000313" key="22">
    <source>
        <dbReference type="Proteomes" id="UP000248483"/>
    </source>
</evidence>
<dbReference type="FunFam" id="2.30.30.40:FF:000186">
    <property type="entry name" value="Nitric oxide synthase trafficking"/>
    <property type="match status" value="1"/>
</dbReference>
<protein>
    <recommendedName>
        <fullName evidence="14">Nostrin</fullName>
    </recommendedName>
    <alternativeName>
        <fullName evidence="15">Nitric oxide synthase trafficker</fullName>
    </alternativeName>
</protein>
<keyword evidence="6" id="KW-0963">Cytoplasm</keyword>
<evidence type="ECO:0000256" key="10">
    <source>
        <dbReference type="ARBA" id="ARBA00023136"/>
    </source>
</evidence>
<dbReference type="PRINTS" id="PR00499">
    <property type="entry name" value="P67PHOX"/>
</dbReference>
<dbReference type="Pfam" id="PF14604">
    <property type="entry name" value="SH3_9"/>
    <property type="match status" value="1"/>
</dbReference>
<evidence type="ECO:0000256" key="4">
    <source>
        <dbReference type="ARBA" id="ARBA00022443"/>
    </source>
</evidence>
<proteinExistence type="predicted"/>
<evidence type="ECO:0000256" key="11">
    <source>
        <dbReference type="ARBA" id="ARBA00023212"/>
    </source>
</evidence>